<evidence type="ECO:0000313" key="5">
    <source>
        <dbReference type="EMBL" id="AAN05139.1"/>
    </source>
</evidence>
<keyword evidence="3" id="KW-0808">Transferase</keyword>
<evidence type="ECO:0000256" key="2">
    <source>
        <dbReference type="ARBA" id="ARBA00022676"/>
    </source>
</evidence>
<evidence type="ECO:0000259" key="4">
    <source>
        <dbReference type="Pfam" id="PF00535"/>
    </source>
</evidence>
<proteinExistence type="inferred from homology"/>
<feature type="domain" description="Glycosyltransferase 2-like" evidence="4">
    <location>
        <begin position="6"/>
        <end position="132"/>
    </location>
</feature>
<dbReference type="RefSeq" id="WP_011116745.1">
    <property type="nucleotide sequence ID" value="NC_004929.1"/>
</dbReference>
<dbReference type="GO" id="GO:0016757">
    <property type="term" value="F:glycosyltransferase activity"/>
    <property type="evidence" value="ECO:0007669"/>
    <property type="project" value="UniProtKB-KW"/>
</dbReference>
<name>Q8KWC4_9RHOB</name>
<dbReference type="CDD" id="cd00761">
    <property type="entry name" value="Glyco_tranf_GTA_type"/>
    <property type="match status" value="1"/>
</dbReference>
<sequence length="398" mass="44138">MKIAFVVTAYNIEAYIRACLMRLGEVLEAGDQVIVVDDGSSDDTPLEIQAALTALTGQLGPEVTLTPIYLGANSHGGVGIPANIGLREALAGGRDALFFVDGDDLISPAGLRELRQSFAKTCPDLLIANYQVLVEPEGHVGPPPDAELWAQAARLETPEEHRGIALRMVGVPWRKLYRMEFMRLQALRFPEGDFFYEDNPFHWQACLAAEEIQFLDRVVCLHRIGRAGQTMAARGMELAVFFDHYERIVAGLKTRRYRSEALRWLLENMAWHVDQLSPDVYWTYAERARQTLAAVPRVDWQRVQGDPVAERARGMALTLAQGQLAAVIAGWQGRAVSRQVAALEAQLAALADAQAGLTDQVTQVRDWSEGQRALQEFSVLQQHGPSARARCDETPPRD</sequence>
<protein>
    <submittedName>
        <fullName evidence="5">RB118</fullName>
    </submittedName>
</protein>
<dbReference type="CAZy" id="GT2">
    <property type="family name" value="Glycosyltransferase Family 2"/>
</dbReference>
<accession>Q8KWC4</accession>
<dbReference type="PANTHER" id="PTHR43179:SF12">
    <property type="entry name" value="GALACTOFURANOSYLTRANSFERASE GLFT2"/>
    <property type="match status" value="1"/>
</dbReference>
<comment type="similarity">
    <text evidence="1">Belongs to the glycosyltransferase 2 family.</text>
</comment>
<dbReference type="SUPFAM" id="SSF53448">
    <property type="entry name" value="Nucleotide-diphospho-sugar transferases"/>
    <property type="match status" value="1"/>
</dbReference>
<evidence type="ECO:0000256" key="3">
    <source>
        <dbReference type="ARBA" id="ARBA00022679"/>
    </source>
</evidence>
<geneLocation type="plasmid" evidence="5">
    <name>pSD20</name>
</geneLocation>
<dbReference type="EMBL" id="AF416330">
    <property type="protein sequence ID" value="AAN05139.1"/>
    <property type="molecule type" value="Genomic_DNA"/>
</dbReference>
<organism evidence="5">
    <name type="scientific">Ruegeria sp. PR1b</name>
    <dbReference type="NCBI Taxonomy" id="185588"/>
    <lineage>
        <taxon>Bacteria</taxon>
        <taxon>Pseudomonadati</taxon>
        <taxon>Pseudomonadota</taxon>
        <taxon>Alphaproteobacteria</taxon>
        <taxon>Rhodobacterales</taxon>
        <taxon>Roseobacteraceae</taxon>
        <taxon>Ruegeria</taxon>
    </lineage>
</organism>
<dbReference type="InterPro" id="IPR001173">
    <property type="entry name" value="Glyco_trans_2-like"/>
</dbReference>
<dbReference type="InterPro" id="IPR029044">
    <property type="entry name" value="Nucleotide-diphossugar_trans"/>
</dbReference>
<dbReference type="Pfam" id="PF00535">
    <property type="entry name" value="Glycos_transf_2"/>
    <property type="match status" value="1"/>
</dbReference>
<reference evidence="5" key="1">
    <citation type="journal article" date="2003" name="Plasmid">
        <title>Nucleotide sequence based characterizations of two cryptic plasmids from the marine bacterium Ruegeria isolate PR1b.</title>
        <authorList>
            <person name="Zhong Z."/>
            <person name="Caspi R."/>
            <person name="Helinski D."/>
            <person name="Knauf V."/>
            <person name="Sykes S."/>
            <person name="O'Byrne C."/>
            <person name="Shea T.P."/>
            <person name="Wilkinson J.E."/>
            <person name="DeLoughery C."/>
            <person name="Toukdarian A."/>
        </authorList>
    </citation>
    <scope>NUCLEOTIDE SEQUENCE</scope>
    <source>
        <strain evidence="5">PR1b</strain>
        <plasmid evidence="5">pSD20</plasmid>
    </source>
</reference>
<dbReference type="Gene3D" id="3.90.550.10">
    <property type="entry name" value="Spore Coat Polysaccharide Biosynthesis Protein SpsA, Chain A"/>
    <property type="match status" value="1"/>
</dbReference>
<evidence type="ECO:0000256" key="1">
    <source>
        <dbReference type="ARBA" id="ARBA00006739"/>
    </source>
</evidence>
<keyword evidence="2" id="KW-0328">Glycosyltransferase</keyword>
<dbReference type="PANTHER" id="PTHR43179">
    <property type="entry name" value="RHAMNOSYLTRANSFERASE WBBL"/>
    <property type="match status" value="1"/>
</dbReference>
<dbReference type="AlphaFoldDB" id="Q8KWC4"/>
<keyword evidence="5" id="KW-0614">Plasmid</keyword>